<reference evidence="1" key="1">
    <citation type="submission" date="2022-04" db="EMBL/GenBank/DDBJ databases">
        <title>Genome of the entomopathogenic fungus Entomophthora muscae.</title>
        <authorList>
            <person name="Elya C."/>
            <person name="Lovett B.R."/>
            <person name="Lee E."/>
            <person name="Macias A.M."/>
            <person name="Hajek A.E."/>
            <person name="De Bivort B.L."/>
            <person name="Kasson M.T."/>
            <person name="De Fine Licht H.H."/>
            <person name="Stajich J.E."/>
        </authorList>
    </citation>
    <scope>NUCLEOTIDE SEQUENCE</scope>
    <source>
        <strain evidence="1">Berkeley</strain>
    </source>
</reference>
<protein>
    <submittedName>
        <fullName evidence="1">Uncharacterized protein</fullName>
    </submittedName>
</protein>
<dbReference type="EMBL" id="QTSX02000718">
    <property type="protein sequence ID" value="KAJ9086506.1"/>
    <property type="molecule type" value="Genomic_DNA"/>
</dbReference>
<comment type="caution">
    <text evidence="1">The sequence shown here is derived from an EMBL/GenBank/DDBJ whole genome shotgun (WGS) entry which is preliminary data.</text>
</comment>
<gene>
    <name evidence="1" type="ORF">DSO57_1003437</name>
</gene>
<evidence type="ECO:0000313" key="1">
    <source>
        <dbReference type="EMBL" id="KAJ9086506.1"/>
    </source>
</evidence>
<accession>A0ACC2UIP5</accession>
<organism evidence="1 2">
    <name type="scientific">Entomophthora muscae</name>
    <dbReference type="NCBI Taxonomy" id="34485"/>
    <lineage>
        <taxon>Eukaryota</taxon>
        <taxon>Fungi</taxon>
        <taxon>Fungi incertae sedis</taxon>
        <taxon>Zoopagomycota</taxon>
        <taxon>Entomophthoromycotina</taxon>
        <taxon>Entomophthoromycetes</taxon>
        <taxon>Entomophthorales</taxon>
        <taxon>Entomophthoraceae</taxon>
        <taxon>Entomophthora</taxon>
    </lineage>
</organism>
<sequence length="408" mass="44649">MASAPPARKPLPNLNKIGKKELVGDAGDRPPFSELLVKLVQKKPTYTMVFIATVMTIVKLYVYYKNYVPAEVANPFSTTKMQAVLSRDIGESSTMYIGAAPKPIPRLSEVLIQVKAFGISRMDILQREGKYPPPEDGSPILGIKFSGVVIEVGKLVRKLKVGDRVCGLTKGGAYAEYVAIEEKLTLPLPASMSYEQGAVLPEAFFTSYKALFSIGEINAGKTVLIHGGAGGIGSIALQLARFSGSKTIITTASTPEKAKHCEKMGATMVINYRVDDFEDLVLKATKGAGVDIIMDFIGGDFWNKNLNSLAYGGKLIMLGTLAGSDVFETNIGTILRKRLRVEGWDIRNSSKEELYRLIKEFQAKISPSLSRKTIRPVVDRVFSWVEISEAHQYLEDSFNKGKVAAILE</sequence>
<name>A0ACC2UIP5_9FUNG</name>
<evidence type="ECO:0000313" key="2">
    <source>
        <dbReference type="Proteomes" id="UP001165960"/>
    </source>
</evidence>
<keyword evidence="2" id="KW-1185">Reference proteome</keyword>
<dbReference type="Proteomes" id="UP001165960">
    <property type="component" value="Unassembled WGS sequence"/>
</dbReference>
<proteinExistence type="predicted"/>